<dbReference type="InterPro" id="IPR004360">
    <property type="entry name" value="Glyas_Fos-R_dOase_dom"/>
</dbReference>
<gene>
    <name evidence="2" type="ORF">BDK89_0363</name>
</gene>
<feature type="domain" description="VOC" evidence="1">
    <location>
        <begin position="1"/>
        <end position="117"/>
    </location>
</feature>
<sequence>MLTCRSVSGSSEWYQRTLGLTSAHGGDEYEMLMHDGALVLQLHEVDAHEHPYLVDPAERFGNGVAVWFESADYPVAVERARAAGADFLEGDHVNELAHHREIWLRDPDGYVVVVSSPYGQT</sequence>
<comment type="caution">
    <text evidence="2">The sequence shown here is derived from an EMBL/GenBank/DDBJ whole genome shotgun (WGS) entry which is preliminary data.</text>
</comment>
<evidence type="ECO:0000313" key="2">
    <source>
        <dbReference type="EMBL" id="TDT14806.1"/>
    </source>
</evidence>
<proteinExistence type="predicted"/>
<keyword evidence="3" id="KW-1185">Reference proteome</keyword>
<evidence type="ECO:0000259" key="1">
    <source>
        <dbReference type="PROSITE" id="PS51819"/>
    </source>
</evidence>
<dbReference type="EMBL" id="SOAU01000001">
    <property type="protein sequence ID" value="TDT14806.1"/>
    <property type="molecule type" value="Genomic_DNA"/>
</dbReference>
<dbReference type="SUPFAM" id="SSF54593">
    <property type="entry name" value="Glyoxalase/Bleomycin resistance protein/Dihydroxybiphenyl dioxygenase"/>
    <property type="match status" value="1"/>
</dbReference>
<organism evidence="2 3">
    <name type="scientific">Ilumatobacter fluminis</name>
    <dbReference type="NCBI Taxonomy" id="467091"/>
    <lineage>
        <taxon>Bacteria</taxon>
        <taxon>Bacillati</taxon>
        <taxon>Actinomycetota</taxon>
        <taxon>Acidimicrobiia</taxon>
        <taxon>Acidimicrobiales</taxon>
        <taxon>Ilumatobacteraceae</taxon>
        <taxon>Ilumatobacter</taxon>
    </lineage>
</organism>
<dbReference type="Gene3D" id="3.10.180.10">
    <property type="entry name" value="2,3-Dihydroxybiphenyl 1,2-Dioxygenase, domain 1"/>
    <property type="match status" value="1"/>
</dbReference>
<reference evidence="2 3" key="1">
    <citation type="submission" date="2019-03" db="EMBL/GenBank/DDBJ databases">
        <title>Sequencing the genomes of 1000 actinobacteria strains.</title>
        <authorList>
            <person name="Klenk H.-P."/>
        </authorList>
    </citation>
    <scope>NUCLEOTIDE SEQUENCE [LARGE SCALE GENOMIC DNA]</scope>
    <source>
        <strain evidence="2 3">DSM 18936</strain>
    </source>
</reference>
<dbReference type="RefSeq" id="WP_341785687.1">
    <property type="nucleotide sequence ID" value="NZ_SOAU01000001.1"/>
</dbReference>
<dbReference type="InterPro" id="IPR029068">
    <property type="entry name" value="Glyas_Bleomycin-R_OHBP_Dase"/>
</dbReference>
<dbReference type="PROSITE" id="PS51819">
    <property type="entry name" value="VOC"/>
    <property type="match status" value="1"/>
</dbReference>
<dbReference type="AlphaFoldDB" id="A0A4R7HX78"/>
<evidence type="ECO:0000313" key="3">
    <source>
        <dbReference type="Proteomes" id="UP000294558"/>
    </source>
</evidence>
<accession>A0A4R7HX78</accession>
<name>A0A4R7HX78_9ACTN</name>
<dbReference type="Pfam" id="PF00903">
    <property type="entry name" value="Glyoxalase"/>
    <property type="match status" value="1"/>
</dbReference>
<dbReference type="Proteomes" id="UP000294558">
    <property type="component" value="Unassembled WGS sequence"/>
</dbReference>
<dbReference type="InterPro" id="IPR037523">
    <property type="entry name" value="VOC_core"/>
</dbReference>
<protein>
    <recommendedName>
        <fullName evidence="1">VOC domain-containing protein</fullName>
    </recommendedName>
</protein>